<dbReference type="SUPFAM" id="SSF81660">
    <property type="entry name" value="Metal cation-transporting ATPase, ATP-binding domain N"/>
    <property type="match status" value="1"/>
</dbReference>
<dbReference type="InterPro" id="IPR001757">
    <property type="entry name" value="P_typ_ATPase"/>
</dbReference>
<feature type="domain" description="HMA" evidence="11">
    <location>
        <begin position="14"/>
        <end position="79"/>
    </location>
</feature>
<dbReference type="SUPFAM" id="SSF55008">
    <property type="entry name" value="HMA, heavy metal-associated domain"/>
    <property type="match status" value="1"/>
</dbReference>
<feature type="transmembrane region" description="Helical" evidence="10">
    <location>
        <begin position="941"/>
        <end position="962"/>
    </location>
</feature>
<dbReference type="OrthoDB" id="432719at2759"/>
<evidence type="ECO:0000256" key="3">
    <source>
        <dbReference type="ARBA" id="ARBA00022692"/>
    </source>
</evidence>
<dbReference type="SFLD" id="SFLDS00003">
    <property type="entry name" value="Haloacid_Dehalogenase"/>
    <property type="match status" value="1"/>
</dbReference>
<keyword evidence="4 10" id="KW-0479">Metal-binding</keyword>
<dbReference type="CDD" id="cd02094">
    <property type="entry name" value="P-type_ATPase_Cu-like"/>
    <property type="match status" value="1"/>
</dbReference>
<proteinExistence type="inferred from homology"/>
<dbReference type="GO" id="GO:0005507">
    <property type="term" value="F:copper ion binding"/>
    <property type="evidence" value="ECO:0007669"/>
    <property type="project" value="TreeGrafter"/>
</dbReference>
<dbReference type="SUPFAM" id="SSF56784">
    <property type="entry name" value="HAD-like"/>
    <property type="match status" value="1"/>
</dbReference>
<dbReference type="PANTHER" id="PTHR43520">
    <property type="entry name" value="ATP7, ISOFORM B"/>
    <property type="match status" value="1"/>
</dbReference>
<keyword evidence="5 10" id="KW-0547">Nucleotide-binding</keyword>
<dbReference type="Gene3D" id="3.30.70.100">
    <property type="match status" value="1"/>
</dbReference>
<dbReference type="CDD" id="cd00371">
    <property type="entry name" value="HMA"/>
    <property type="match status" value="1"/>
</dbReference>
<dbReference type="GO" id="GO:0043682">
    <property type="term" value="F:P-type divalent copper transporter activity"/>
    <property type="evidence" value="ECO:0007669"/>
    <property type="project" value="TreeGrafter"/>
</dbReference>
<dbReference type="NCBIfam" id="TIGR01525">
    <property type="entry name" value="ATPase-IB_hvy"/>
    <property type="match status" value="1"/>
</dbReference>
<keyword evidence="7" id="KW-1278">Translocase</keyword>
<feature type="transmembrane region" description="Helical" evidence="10">
    <location>
        <begin position="242"/>
        <end position="261"/>
    </location>
</feature>
<evidence type="ECO:0000256" key="4">
    <source>
        <dbReference type="ARBA" id="ARBA00022723"/>
    </source>
</evidence>
<comment type="similarity">
    <text evidence="2 10">Belongs to the cation transport ATPase (P-type) (TC 3.A.3) family. Type IB subfamily.</text>
</comment>
<evidence type="ECO:0000313" key="13">
    <source>
        <dbReference type="Proteomes" id="UP000053424"/>
    </source>
</evidence>
<feature type="transmembrane region" description="Helical" evidence="10">
    <location>
        <begin position="326"/>
        <end position="345"/>
    </location>
</feature>
<dbReference type="PANTHER" id="PTHR43520:SF32">
    <property type="entry name" value="COPPER RESISTANCE P-TYPE ATPASE (EUROFUNG)"/>
    <property type="match status" value="1"/>
</dbReference>
<feature type="transmembrane region" description="Helical" evidence="10">
    <location>
        <begin position="193"/>
        <end position="217"/>
    </location>
</feature>
<dbReference type="InterPro" id="IPR023214">
    <property type="entry name" value="HAD_sf"/>
</dbReference>
<dbReference type="Pfam" id="PF00702">
    <property type="entry name" value="Hydrolase"/>
    <property type="match status" value="1"/>
</dbReference>
<dbReference type="Pfam" id="PF00122">
    <property type="entry name" value="E1-E2_ATPase"/>
    <property type="match status" value="1"/>
</dbReference>
<evidence type="ECO:0000256" key="8">
    <source>
        <dbReference type="ARBA" id="ARBA00022989"/>
    </source>
</evidence>
<dbReference type="InterPro" id="IPR027256">
    <property type="entry name" value="P-typ_ATPase_IB"/>
</dbReference>
<keyword evidence="8 10" id="KW-1133">Transmembrane helix</keyword>
<name>A0A0C2YJ41_HEBCY</name>
<evidence type="ECO:0000256" key="6">
    <source>
        <dbReference type="ARBA" id="ARBA00022840"/>
    </source>
</evidence>
<feature type="transmembrane region" description="Helical" evidence="10">
    <location>
        <begin position="282"/>
        <end position="306"/>
    </location>
</feature>
<dbReference type="InterPro" id="IPR023298">
    <property type="entry name" value="ATPase_P-typ_TM_dom_sf"/>
</dbReference>
<dbReference type="AlphaFoldDB" id="A0A0C2YJ41"/>
<keyword evidence="6 10" id="KW-0067">ATP-binding</keyword>
<gene>
    <name evidence="12" type="ORF">M413DRAFT_408104</name>
</gene>
<feature type="transmembrane region" description="Helical" evidence="10">
    <location>
        <begin position="913"/>
        <end position="935"/>
    </location>
</feature>
<dbReference type="PROSITE" id="PS00154">
    <property type="entry name" value="ATPASE_E1_E2"/>
    <property type="match status" value="1"/>
</dbReference>
<dbReference type="Gene3D" id="2.70.150.10">
    <property type="entry name" value="Calcium-transporting ATPase, cytoplasmic transduction domain A"/>
    <property type="match status" value="1"/>
</dbReference>
<dbReference type="PROSITE" id="PS50846">
    <property type="entry name" value="HMA_2"/>
    <property type="match status" value="1"/>
</dbReference>
<dbReference type="InterPro" id="IPR018303">
    <property type="entry name" value="ATPase_P-typ_P_site"/>
</dbReference>
<keyword evidence="3 10" id="KW-0812">Transmembrane</keyword>
<comment type="subcellular location">
    <subcellularLocation>
        <location evidence="1">Membrane</location>
        <topology evidence="1">Multi-pass membrane protein</topology>
    </subcellularLocation>
</comment>
<dbReference type="Proteomes" id="UP000053424">
    <property type="component" value="Unassembled WGS sequence"/>
</dbReference>
<dbReference type="EMBL" id="KN831768">
    <property type="protein sequence ID" value="KIM49793.1"/>
    <property type="molecule type" value="Genomic_DNA"/>
</dbReference>
<feature type="transmembrane region" description="Helical" evidence="10">
    <location>
        <begin position="498"/>
        <end position="521"/>
    </location>
</feature>
<dbReference type="SUPFAM" id="SSF81653">
    <property type="entry name" value="Calcium ATPase, transduction domain A"/>
    <property type="match status" value="1"/>
</dbReference>
<dbReference type="Pfam" id="PF00403">
    <property type="entry name" value="HMA"/>
    <property type="match status" value="1"/>
</dbReference>
<reference evidence="13" key="2">
    <citation type="submission" date="2015-01" db="EMBL/GenBank/DDBJ databases">
        <title>Evolutionary Origins and Diversification of the Mycorrhizal Mutualists.</title>
        <authorList>
            <consortium name="DOE Joint Genome Institute"/>
            <consortium name="Mycorrhizal Genomics Consortium"/>
            <person name="Kohler A."/>
            <person name="Kuo A."/>
            <person name="Nagy L.G."/>
            <person name="Floudas D."/>
            <person name="Copeland A."/>
            <person name="Barry K.W."/>
            <person name="Cichocki N."/>
            <person name="Veneault-Fourrey C."/>
            <person name="LaButti K."/>
            <person name="Lindquist E.A."/>
            <person name="Lipzen A."/>
            <person name="Lundell T."/>
            <person name="Morin E."/>
            <person name="Murat C."/>
            <person name="Riley R."/>
            <person name="Ohm R."/>
            <person name="Sun H."/>
            <person name="Tunlid A."/>
            <person name="Henrissat B."/>
            <person name="Grigoriev I.V."/>
            <person name="Hibbett D.S."/>
            <person name="Martin F."/>
        </authorList>
    </citation>
    <scope>NUCLEOTIDE SEQUENCE [LARGE SCALE GENOMIC DNA]</scope>
    <source>
        <strain evidence="13">h7</strain>
    </source>
</reference>
<dbReference type="Gene3D" id="3.40.1110.10">
    <property type="entry name" value="Calcium-transporting ATPase, cytoplasmic domain N"/>
    <property type="match status" value="1"/>
</dbReference>
<evidence type="ECO:0000259" key="11">
    <source>
        <dbReference type="PROSITE" id="PS50846"/>
    </source>
</evidence>
<dbReference type="InterPro" id="IPR006121">
    <property type="entry name" value="HMA_dom"/>
</dbReference>
<organism evidence="12 13">
    <name type="scientific">Hebeloma cylindrosporum</name>
    <dbReference type="NCBI Taxonomy" id="76867"/>
    <lineage>
        <taxon>Eukaryota</taxon>
        <taxon>Fungi</taxon>
        <taxon>Dikarya</taxon>
        <taxon>Basidiomycota</taxon>
        <taxon>Agaricomycotina</taxon>
        <taxon>Agaricomycetes</taxon>
        <taxon>Agaricomycetidae</taxon>
        <taxon>Agaricales</taxon>
        <taxon>Agaricineae</taxon>
        <taxon>Hymenogastraceae</taxon>
        <taxon>Hebeloma</taxon>
    </lineage>
</organism>
<dbReference type="InterPro" id="IPR036412">
    <property type="entry name" value="HAD-like_sf"/>
</dbReference>
<dbReference type="GO" id="GO:0016887">
    <property type="term" value="F:ATP hydrolysis activity"/>
    <property type="evidence" value="ECO:0007669"/>
    <property type="project" value="InterPro"/>
</dbReference>
<keyword evidence="13" id="KW-1185">Reference proteome</keyword>
<evidence type="ECO:0000256" key="9">
    <source>
        <dbReference type="ARBA" id="ARBA00023136"/>
    </source>
</evidence>
<evidence type="ECO:0000256" key="7">
    <source>
        <dbReference type="ARBA" id="ARBA00022967"/>
    </source>
</evidence>
<dbReference type="PRINTS" id="PR00119">
    <property type="entry name" value="CATATPASE"/>
</dbReference>
<dbReference type="InterPro" id="IPR023299">
    <property type="entry name" value="ATPase_P-typ_cyto_dom_N"/>
</dbReference>
<dbReference type="InterPro" id="IPR017969">
    <property type="entry name" value="Heavy-metal-associated_CS"/>
</dbReference>
<dbReference type="NCBIfam" id="TIGR01494">
    <property type="entry name" value="ATPase_P-type"/>
    <property type="match status" value="2"/>
</dbReference>
<reference evidence="12 13" key="1">
    <citation type="submission" date="2014-04" db="EMBL/GenBank/DDBJ databases">
        <authorList>
            <consortium name="DOE Joint Genome Institute"/>
            <person name="Kuo A."/>
            <person name="Gay G."/>
            <person name="Dore J."/>
            <person name="Kohler A."/>
            <person name="Nagy L.G."/>
            <person name="Floudas D."/>
            <person name="Copeland A."/>
            <person name="Barry K.W."/>
            <person name="Cichocki N."/>
            <person name="Veneault-Fourrey C."/>
            <person name="LaButti K."/>
            <person name="Lindquist E.A."/>
            <person name="Lipzen A."/>
            <person name="Lundell T."/>
            <person name="Morin E."/>
            <person name="Murat C."/>
            <person name="Sun H."/>
            <person name="Tunlid A."/>
            <person name="Henrissat B."/>
            <person name="Grigoriev I.V."/>
            <person name="Hibbett D.S."/>
            <person name="Martin F."/>
            <person name="Nordberg H.P."/>
            <person name="Cantor M.N."/>
            <person name="Hua S.X."/>
        </authorList>
    </citation>
    <scope>NUCLEOTIDE SEQUENCE [LARGE SCALE GENOMIC DNA]</scope>
    <source>
        <strain evidence="13">h7</strain>
    </source>
</reference>
<dbReference type="PROSITE" id="PS01047">
    <property type="entry name" value="HMA_1"/>
    <property type="match status" value="1"/>
</dbReference>
<keyword evidence="9 10" id="KW-0472">Membrane</keyword>
<sequence>MEKDSSNKSSDVPSAVQLAVGGMTCVACSRTITDALSELEGVSEISVNVLGKSASAVVTGAALVDSMVTLIRDIGYECKFISIMPVKSANASERLEKTRTVTLEVKGMHSVPKNIMTALEQFGSRLKILDPHTNDHNNFLRLKYSPSAPEFTVRTILSVISASSSPPISIAIVRPPSTDEIAHGMYLKEQMKLLFRLMAAVLISIPIFIIGIMYMSLVQEGNPGRRFFEERLWAGEVSRGEWILFLLATPIMFYCASEFHRRSLQELWFMWRPTSRASLTTRFFRFGSMNLLISLGVSVAYFSSIAELAISASRDSTIAYPRTGSMTYFDSVAFLTMFLLIGRFIEAFSKHQASNAITLLGNLRSSDALLVQPATKSSSSSFDSTGENLDSRIEKISTDLLEVGDIVRIPPGSSPPADGVIVSSDSDLTYFDESSLTGESKPVAKRQGDQIFVGTINKLRAVDMRVEGIDGETMLEQVIEAVRQGQTKRAPIERIVDVVTSYFVPLVTGLAIITWVVWLSLGLSGALAADNLTNSVGGWPIWSLKFAISVFVIACPCGIGLAAPTALLVGSGLAAKHGILARGGGEAFQEASQIDVMVFDKTGTLTEGTEPKVTEQIIRPPSSIPTRGAGDEDLINWNSKVPEIVLQLASASSHPLCVSLRHHFHDYNTSSTTGTDVEELPGCGMKGTFVVTHRSHTLQIQAILGNETWLNEHGAVPNAEDSKALHRMRLEGQSAVLLALRIRDSNVDSDIIETLEPFVIAALFAIADPIRPEAPYIITQLHAQGIETWMISGDNAVTAKAVAQSVGIPSENVIAGVLPHQKAEKIQWLQTLPRLNKRREDTRNQGRKIVAMVGDGINDAPALTAADVGIAMGSGSDIALSSAKFVLLSSNLHSLLILTDLSKKVFRRIKFNFGWATVYNLIALPIAAGVIYPAHHARLSPVWSSLAMALSSTSVVCSSLLLRLYKGPKLTDCISSNVFRRDEEEASST</sequence>
<dbReference type="SUPFAM" id="SSF81665">
    <property type="entry name" value="Calcium ATPase, transmembrane domain M"/>
    <property type="match status" value="1"/>
</dbReference>
<evidence type="ECO:0000256" key="5">
    <source>
        <dbReference type="ARBA" id="ARBA00022741"/>
    </source>
</evidence>
<dbReference type="STRING" id="686832.A0A0C2YJ41"/>
<evidence type="ECO:0000256" key="10">
    <source>
        <dbReference type="RuleBase" id="RU362081"/>
    </source>
</evidence>
<dbReference type="GO" id="GO:0016020">
    <property type="term" value="C:membrane"/>
    <property type="evidence" value="ECO:0007669"/>
    <property type="project" value="UniProtKB-SubCell"/>
</dbReference>
<dbReference type="SFLD" id="SFLDG00002">
    <property type="entry name" value="C1.7:_P-type_atpase_like"/>
    <property type="match status" value="1"/>
</dbReference>
<dbReference type="Gene3D" id="3.40.50.1000">
    <property type="entry name" value="HAD superfamily/HAD-like"/>
    <property type="match status" value="1"/>
</dbReference>
<dbReference type="InterPro" id="IPR044492">
    <property type="entry name" value="P_typ_ATPase_HD_dom"/>
</dbReference>
<dbReference type="GO" id="GO:0005524">
    <property type="term" value="F:ATP binding"/>
    <property type="evidence" value="ECO:0007669"/>
    <property type="project" value="UniProtKB-UniRule"/>
</dbReference>
<dbReference type="InterPro" id="IPR008250">
    <property type="entry name" value="ATPase_P-typ_transduc_dom_A_sf"/>
</dbReference>
<accession>A0A0C2YJ41</accession>
<dbReference type="GO" id="GO:0055070">
    <property type="term" value="P:copper ion homeostasis"/>
    <property type="evidence" value="ECO:0007669"/>
    <property type="project" value="TreeGrafter"/>
</dbReference>
<dbReference type="HOGENOM" id="CLU_001771_0_2_1"/>
<dbReference type="InterPro" id="IPR059000">
    <property type="entry name" value="ATPase_P-type_domA"/>
</dbReference>
<evidence type="ECO:0000256" key="2">
    <source>
        <dbReference type="ARBA" id="ARBA00006024"/>
    </source>
</evidence>
<protein>
    <recommendedName>
        <fullName evidence="11">HMA domain-containing protein</fullName>
    </recommendedName>
</protein>
<dbReference type="InterPro" id="IPR036163">
    <property type="entry name" value="HMA_dom_sf"/>
</dbReference>
<evidence type="ECO:0000313" key="12">
    <source>
        <dbReference type="EMBL" id="KIM49793.1"/>
    </source>
</evidence>
<evidence type="ECO:0000256" key="1">
    <source>
        <dbReference type="ARBA" id="ARBA00004141"/>
    </source>
</evidence>
<dbReference type="SFLD" id="SFLDF00027">
    <property type="entry name" value="p-type_atpase"/>
    <property type="match status" value="1"/>
</dbReference>
<feature type="transmembrane region" description="Helical" evidence="10">
    <location>
        <begin position="541"/>
        <end position="569"/>
    </location>
</feature>